<accession>A0A2A4T3Q1</accession>
<reference evidence="2" key="1">
    <citation type="submission" date="2017-08" db="EMBL/GenBank/DDBJ databases">
        <title>A dynamic microbial community with high functional redundancy inhabits the cold, oxic subseafloor aquifer.</title>
        <authorList>
            <person name="Tully B.J."/>
            <person name="Wheat C.G."/>
            <person name="Glazer B.T."/>
            <person name="Huber J.A."/>
        </authorList>
    </citation>
    <scope>NUCLEOTIDE SEQUENCE [LARGE SCALE GENOMIC DNA]</scope>
</reference>
<name>A0A2A4T3Q1_9DELT</name>
<comment type="caution">
    <text evidence="1">The sequence shown here is derived from an EMBL/GenBank/DDBJ whole genome shotgun (WGS) entry which is preliminary data.</text>
</comment>
<gene>
    <name evidence="1" type="ORF">COB67_07595</name>
</gene>
<proteinExistence type="predicted"/>
<organism evidence="1 2">
    <name type="scientific">SAR324 cluster bacterium</name>
    <dbReference type="NCBI Taxonomy" id="2024889"/>
    <lineage>
        <taxon>Bacteria</taxon>
        <taxon>Deltaproteobacteria</taxon>
        <taxon>SAR324 cluster</taxon>
    </lineage>
</organism>
<evidence type="ECO:0000313" key="1">
    <source>
        <dbReference type="EMBL" id="PCI27899.1"/>
    </source>
</evidence>
<dbReference type="Proteomes" id="UP000218113">
    <property type="component" value="Unassembled WGS sequence"/>
</dbReference>
<dbReference type="AlphaFoldDB" id="A0A2A4T3Q1"/>
<dbReference type="EMBL" id="NVSR01000046">
    <property type="protein sequence ID" value="PCI27899.1"/>
    <property type="molecule type" value="Genomic_DNA"/>
</dbReference>
<evidence type="ECO:0008006" key="3">
    <source>
        <dbReference type="Google" id="ProtNLM"/>
    </source>
</evidence>
<evidence type="ECO:0000313" key="2">
    <source>
        <dbReference type="Proteomes" id="UP000218113"/>
    </source>
</evidence>
<protein>
    <recommendedName>
        <fullName evidence="3">Outer membrane protein beta-barrel domain-containing protein</fullName>
    </recommendedName>
</protein>
<sequence length="269" mass="29902">MNGVHILFYPAIFKTEDSGFTIKKGNRASSGEGMNLMKLTIIFFSSFLFTPSIFSNTQNLVIGLGMGHFAYSSVDYPHERQIYTEDSSSTTRGEVQGGYQGQFYIEWYLFGNLGIGFRQLSTFNLTFPIPIFESIVGNHFEDKITINSRLITLQWIFLGSKSYARLGGIVGSGTTNYKWETSCSGTSLGRSCEERGILNQNRAATGNAQLTGLFLDWGGDDFGARLGYNQLKTDSFSELKNEDSSGNITTISDLDGSGSGYYLDFRWAW</sequence>